<dbReference type="InterPro" id="IPR012337">
    <property type="entry name" value="RNaseH-like_sf"/>
</dbReference>
<proteinExistence type="predicted"/>
<name>A0A7W5AL57_9ACTN</name>
<dbReference type="PANTHER" id="PTHR33627">
    <property type="entry name" value="TRANSPOSASE"/>
    <property type="match status" value="1"/>
</dbReference>
<organism evidence="2 3">
    <name type="scientific">Actinoplanes campanulatus</name>
    <dbReference type="NCBI Taxonomy" id="113559"/>
    <lineage>
        <taxon>Bacteria</taxon>
        <taxon>Bacillati</taxon>
        <taxon>Actinomycetota</taxon>
        <taxon>Actinomycetes</taxon>
        <taxon>Micromonosporales</taxon>
        <taxon>Micromonosporaceae</taxon>
        <taxon>Actinoplanes</taxon>
    </lineage>
</organism>
<dbReference type="Pfam" id="PF13546">
    <property type="entry name" value="DDE_5"/>
    <property type="match status" value="1"/>
</dbReference>
<evidence type="ECO:0000313" key="3">
    <source>
        <dbReference type="Proteomes" id="UP000590749"/>
    </source>
</evidence>
<dbReference type="SUPFAM" id="SSF53098">
    <property type="entry name" value="Ribonuclease H-like"/>
    <property type="match status" value="1"/>
</dbReference>
<protein>
    <submittedName>
        <fullName evidence="2">SRSO17 transposase</fullName>
    </submittedName>
</protein>
<keyword evidence="3" id="KW-1185">Reference proteome</keyword>
<dbReference type="PANTHER" id="PTHR33627:SF1">
    <property type="entry name" value="TRANSPOSASE"/>
    <property type="match status" value="1"/>
</dbReference>
<dbReference type="Proteomes" id="UP000590749">
    <property type="component" value="Unassembled WGS sequence"/>
</dbReference>
<gene>
    <name evidence="2" type="ORF">FHR83_005468</name>
</gene>
<dbReference type="NCBIfam" id="NF033540">
    <property type="entry name" value="transpos_IS701"/>
    <property type="match status" value="1"/>
</dbReference>
<accession>A0A7W5AL57</accession>
<sequence length="378" mass="42532">MTAIEVDQWSGELDRLYARFSGRFTRSEPRRRARQYLSGLVAGLDRKNGWTLAERAGDLSPDGMQRLLRWADWDVDAVRDEVRDYVVEHLGDPAGVLIIDDTGFLKKGVKSAGVQRQYSGTAGRIENCQIGVFLAYRSERGHALIDRQLYLPAAWTGDRGRCRAAGIADEVGFATKIEMARQMLKRAFAAGVPAAWVTMDEVYGQARSLRTWLEDHDRAYVVATRCNDEVATTSRGRVRVDELIAGLPGRAWSRVSTGAGAHGPREYWWARVPIGVSWRPGRGHWLLARRSISTGELAYYVCYGPRKTRLMDLARIAGTRWAIEECFQQAKGQAGLDEYQVRDWRAWHAHITLSMAAYAWLVVARTLTAQQQTTVKTA</sequence>
<evidence type="ECO:0000313" key="2">
    <source>
        <dbReference type="EMBL" id="MBB3097784.1"/>
    </source>
</evidence>
<dbReference type="AlphaFoldDB" id="A0A7W5AL57"/>
<dbReference type="InterPro" id="IPR038721">
    <property type="entry name" value="IS701-like_DDE_dom"/>
</dbReference>
<comment type="caution">
    <text evidence="2">The sequence shown here is derived from an EMBL/GenBank/DDBJ whole genome shotgun (WGS) entry which is preliminary data.</text>
</comment>
<evidence type="ECO:0000259" key="1">
    <source>
        <dbReference type="Pfam" id="PF13546"/>
    </source>
</evidence>
<dbReference type="InterPro" id="IPR039365">
    <property type="entry name" value="IS701-like"/>
</dbReference>
<dbReference type="EMBL" id="JACHXF010000012">
    <property type="protein sequence ID" value="MBB3097784.1"/>
    <property type="molecule type" value="Genomic_DNA"/>
</dbReference>
<reference evidence="2 3" key="1">
    <citation type="submission" date="2020-08" db="EMBL/GenBank/DDBJ databases">
        <title>Genomic Encyclopedia of Type Strains, Phase III (KMG-III): the genomes of soil and plant-associated and newly described type strains.</title>
        <authorList>
            <person name="Whitman W."/>
        </authorList>
    </citation>
    <scope>NUCLEOTIDE SEQUENCE [LARGE SCALE GENOMIC DNA]</scope>
    <source>
        <strain evidence="2 3">CECT 3287</strain>
    </source>
</reference>
<feature type="domain" description="Transposase IS701-like DDE" evidence="1">
    <location>
        <begin position="20"/>
        <end position="230"/>
    </location>
</feature>